<accession>A0ACB9L0L5</accession>
<organism evidence="1 2">
    <name type="scientific">Melastoma candidum</name>
    <dbReference type="NCBI Taxonomy" id="119954"/>
    <lineage>
        <taxon>Eukaryota</taxon>
        <taxon>Viridiplantae</taxon>
        <taxon>Streptophyta</taxon>
        <taxon>Embryophyta</taxon>
        <taxon>Tracheophyta</taxon>
        <taxon>Spermatophyta</taxon>
        <taxon>Magnoliopsida</taxon>
        <taxon>eudicotyledons</taxon>
        <taxon>Gunneridae</taxon>
        <taxon>Pentapetalae</taxon>
        <taxon>rosids</taxon>
        <taxon>malvids</taxon>
        <taxon>Myrtales</taxon>
        <taxon>Melastomataceae</taxon>
        <taxon>Melastomatoideae</taxon>
        <taxon>Melastomateae</taxon>
        <taxon>Melastoma</taxon>
    </lineage>
</organism>
<dbReference type="Proteomes" id="UP001057402">
    <property type="component" value="Chromosome 12"/>
</dbReference>
<dbReference type="EMBL" id="CM042891">
    <property type="protein sequence ID" value="KAI4303069.1"/>
    <property type="molecule type" value="Genomic_DNA"/>
</dbReference>
<name>A0ACB9L0L5_9MYRT</name>
<evidence type="ECO:0000313" key="2">
    <source>
        <dbReference type="Proteomes" id="UP001057402"/>
    </source>
</evidence>
<evidence type="ECO:0000313" key="1">
    <source>
        <dbReference type="EMBL" id="KAI4303069.1"/>
    </source>
</evidence>
<reference evidence="2" key="1">
    <citation type="journal article" date="2023" name="Front. Plant Sci.">
        <title>Chromosomal-level genome assembly of Melastoma candidum provides insights into trichome evolution.</title>
        <authorList>
            <person name="Zhong Y."/>
            <person name="Wu W."/>
            <person name="Sun C."/>
            <person name="Zou P."/>
            <person name="Liu Y."/>
            <person name="Dai S."/>
            <person name="Zhou R."/>
        </authorList>
    </citation>
    <scope>NUCLEOTIDE SEQUENCE [LARGE SCALE GENOMIC DNA]</scope>
</reference>
<protein>
    <submittedName>
        <fullName evidence="1">Uncharacterized protein</fullName>
    </submittedName>
</protein>
<comment type="caution">
    <text evidence="1">The sequence shown here is derived from an EMBL/GenBank/DDBJ whole genome shotgun (WGS) entry which is preliminary data.</text>
</comment>
<sequence>MALEQLKWPDRLLSAQNEMLKRNKTNLDHEVAELDDMVGELLGINTQKMLEQKTRAKQNGPPKTGAADSSKRLMPSEKLNSQCGIKDLVDHPYLTKKPPFTSKPLMR</sequence>
<proteinExistence type="predicted"/>
<keyword evidence="2" id="KW-1185">Reference proteome</keyword>
<gene>
    <name evidence="1" type="ORF">MLD38_038746</name>
</gene>